<dbReference type="AlphaFoldDB" id="A0A1M7YK37"/>
<gene>
    <name evidence="3" type="ORF">SAMN02745220_04859</name>
</gene>
<protein>
    <submittedName>
        <fullName evidence="3">PEP-CTERM protein-sorting domain-containing protein</fullName>
    </submittedName>
</protein>
<feature type="chain" id="PRO_5012884514" evidence="1">
    <location>
        <begin position="27"/>
        <end position="191"/>
    </location>
</feature>
<organism evidence="3 4">
    <name type="scientific">Desulfopila aestuarii DSM 18488</name>
    <dbReference type="NCBI Taxonomy" id="1121416"/>
    <lineage>
        <taxon>Bacteria</taxon>
        <taxon>Pseudomonadati</taxon>
        <taxon>Thermodesulfobacteriota</taxon>
        <taxon>Desulfobulbia</taxon>
        <taxon>Desulfobulbales</taxon>
        <taxon>Desulfocapsaceae</taxon>
        <taxon>Desulfopila</taxon>
    </lineage>
</organism>
<keyword evidence="1" id="KW-0732">Signal</keyword>
<dbReference type="RefSeq" id="WP_073616572.1">
    <property type="nucleotide sequence ID" value="NZ_FRFE01000044.1"/>
</dbReference>
<dbReference type="InterPro" id="IPR013424">
    <property type="entry name" value="Ice-binding_C"/>
</dbReference>
<reference evidence="3 4" key="1">
    <citation type="submission" date="2016-12" db="EMBL/GenBank/DDBJ databases">
        <authorList>
            <person name="Song W.-J."/>
            <person name="Kurnit D.M."/>
        </authorList>
    </citation>
    <scope>NUCLEOTIDE SEQUENCE [LARGE SCALE GENOMIC DNA]</scope>
    <source>
        <strain evidence="3 4">DSM 18488</strain>
    </source>
</reference>
<feature type="domain" description="Ice-binding protein C-terminal" evidence="2">
    <location>
        <begin position="161"/>
        <end position="184"/>
    </location>
</feature>
<sequence>MRKNNRLFIELAVITTFLSISGAASADQLDLNTFTPDGDVNVNGNVVTIDETSGLWSSYFYDDSFSVSSNALSFSVNYGLTSDEYDDDWLVVMVDDGFGSYYDLEVNGNNSGIYVLDLVPFRGSTISLTFGLEAGIYDDGLGSVATFSNFDLTLNTQPTDAVPEPATMLLFGTGLAGLLARSRKRNSAKPA</sequence>
<feature type="signal peptide" evidence="1">
    <location>
        <begin position="1"/>
        <end position="26"/>
    </location>
</feature>
<dbReference type="Pfam" id="PF07589">
    <property type="entry name" value="PEP-CTERM"/>
    <property type="match status" value="1"/>
</dbReference>
<evidence type="ECO:0000313" key="4">
    <source>
        <dbReference type="Proteomes" id="UP000184603"/>
    </source>
</evidence>
<accession>A0A1M7YK37</accession>
<dbReference type="Proteomes" id="UP000184603">
    <property type="component" value="Unassembled WGS sequence"/>
</dbReference>
<keyword evidence="4" id="KW-1185">Reference proteome</keyword>
<evidence type="ECO:0000313" key="3">
    <source>
        <dbReference type="EMBL" id="SHO52967.1"/>
    </source>
</evidence>
<evidence type="ECO:0000259" key="2">
    <source>
        <dbReference type="Pfam" id="PF07589"/>
    </source>
</evidence>
<name>A0A1M7YK37_9BACT</name>
<dbReference type="NCBIfam" id="TIGR02595">
    <property type="entry name" value="PEP_CTERM"/>
    <property type="match status" value="1"/>
</dbReference>
<proteinExistence type="predicted"/>
<evidence type="ECO:0000256" key="1">
    <source>
        <dbReference type="SAM" id="SignalP"/>
    </source>
</evidence>
<dbReference type="EMBL" id="FRFE01000044">
    <property type="protein sequence ID" value="SHO52967.1"/>
    <property type="molecule type" value="Genomic_DNA"/>
</dbReference>